<dbReference type="GO" id="GO:0006297">
    <property type="term" value="P:nucleotide-excision repair, DNA gap filling"/>
    <property type="evidence" value="ECO:0007669"/>
    <property type="project" value="TreeGrafter"/>
</dbReference>
<dbReference type="InterPro" id="IPR050240">
    <property type="entry name" value="DNA_pol_type-B"/>
</dbReference>
<dbReference type="Pfam" id="PF00136">
    <property type="entry name" value="DNA_pol_B"/>
    <property type="match status" value="1"/>
</dbReference>
<dbReference type="InterPro" id="IPR043502">
    <property type="entry name" value="DNA/RNA_pol_sf"/>
</dbReference>
<protein>
    <recommendedName>
        <fullName evidence="20">DNA polymerase</fullName>
        <ecNumber evidence="20">2.7.7.7</ecNumber>
    </recommendedName>
</protein>
<evidence type="ECO:0000313" key="26">
    <source>
        <dbReference type="Proteomes" id="UP000185944"/>
    </source>
</evidence>
<dbReference type="GO" id="GO:0000166">
    <property type="term" value="F:nucleotide binding"/>
    <property type="evidence" value="ECO:0007669"/>
    <property type="project" value="InterPro"/>
</dbReference>
<dbReference type="InterPro" id="IPR006133">
    <property type="entry name" value="DNA-dir_DNA_pol_B_exonuc"/>
</dbReference>
<comment type="cofactor">
    <cofactor evidence="1 20">
        <name>[4Fe-4S] cluster</name>
        <dbReference type="ChEBI" id="CHEBI:49883"/>
    </cofactor>
</comment>
<dbReference type="Gene3D" id="1.10.287.690">
    <property type="entry name" value="Helix hairpin bin"/>
    <property type="match status" value="1"/>
</dbReference>
<dbReference type="Gene3D" id="3.30.342.10">
    <property type="entry name" value="DNA Polymerase, chain B, domain 1"/>
    <property type="match status" value="1"/>
</dbReference>
<keyword evidence="18 20" id="KW-0539">Nucleus</keyword>
<evidence type="ECO:0000259" key="24">
    <source>
        <dbReference type="Pfam" id="PF24055"/>
    </source>
</evidence>
<comment type="similarity">
    <text evidence="3 20">Belongs to the DNA polymerase type-B family.</text>
</comment>
<keyword evidence="16 20" id="KW-0411">Iron-sulfur</keyword>
<dbReference type="PANTHER" id="PTHR10322:SF23">
    <property type="entry name" value="DNA POLYMERASE DELTA CATALYTIC SUBUNIT"/>
    <property type="match status" value="1"/>
</dbReference>
<dbReference type="PRINTS" id="PR00106">
    <property type="entry name" value="DNAPOLB"/>
</dbReference>
<organism evidence="25 26">
    <name type="scientific">Nematocida displodere</name>
    <dbReference type="NCBI Taxonomy" id="1805483"/>
    <lineage>
        <taxon>Eukaryota</taxon>
        <taxon>Fungi</taxon>
        <taxon>Fungi incertae sedis</taxon>
        <taxon>Microsporidia</taxon>
        <taxon>Nematocida</taxon>
    </lineage>
</organism>
<dbReference type="GO" id="GO:0003677">
    <property type="term" value="F:DNA binding"/>
    <property type="evidence" value="ECO:0007669"/>
    <property type="project" value="UniProtKB-KW"/>
</dbReference>
<evidence type="ECO:0000259" key="21">
    <source>
        <dbReference type="Pfam" id="PF00136"/>
    </source>
</evidence>
<dbReference type="EMBL" id="LTDL01000014">
    <property type="protein sequence ID" value="OAG31840.1"/>
    <property type="molecule type" value="Genomic_DNA"/>
</dbReference>
<dbReference type="InterPro" id="IPR042087">
    <property type="entry name" value="DNA_pol_B_thumb"/>
</dbReference>
<dbReference type="GO" id="GO:0043625">
    <property type="term" value="C:delta DNA polymerase complex"/>
    <property type="evidence" value="ECO:0007669"/>
    <property type="project" value="TreeGrafter"/>
</dbReference>
<name>A0A177EKF3_9MICR</name>
<dbReference type="FunFam" id="3.30.420.10:FF:000004">
    <property type="entry name" value="DNA polymerase"/>
    <property type="match status" value="1"/>
</dbReference>
<accession>A0A177EKF3</accession>
<evidence type="ECO:0000256" key="3">
    <source>
        <dbReference type="ARBA" id="ARBA00005755"/>
    </source>
</evidence>
<keyword evidence="13" id="KW-0269">Exonuclease</keyword>
<dbReference type="Gene3D" id="3.30.420.10">
    <property type="entry name" value="Ribonuclease H-like superfamily/Ribonuclease H"/>
    <property type="match status" value="1"/>
</dbReference>
<evidence type="ECO:0000256" key="7">
    <source>
        <dbReference type="ARBA" id="ARBA00022705"/>
    </source>
</evidence>
<dbReference type="NCBIfam" id="TIGR00592">
    <property type="entry name" value="pol2"/>
    <property type="match status" value="1"/>
</dbReference>
<evidence type="ECO:0000256" key="15">
    <source>
        <dbReference type="ARBA" id="ARBA00023004"/>
    </source>
</evidence>
<dbReference type="GO" id="GO:0006287">
    <property type="term" value="P:base-excision repair, gap-filling"/>
    <property type="evidence" value="ECO:0007669"/>
    <property type="project" value="TreeGrafter"/>
</dbReference>
<keyword evidence="7 20" id="KW-0235">DNA replication</keyword>
<keyword evidence="17 20" id="KW-0238">DNA-binding</keyword>
<feature type="domain" description="DNA polymerase delta/zeta catalytic subunit N-terminal" evidence="24">
    <location>
        <begin position="56"/>
        <end position="122"/>
    </location>
</feature>
<evidence type="ECO:0000256" key="16">
    <source>
        <dbReference type="ARBA" id="ARBA00023014"/>
    </source>
</evidence>
<evidence type="ECO:0000256" key="5">
    <source>
        <dbReference type="ARBA" id="ARBA00022679"/>
    </source>
</evidence>
<dbReference type="OrthoDB" id="2414538at2759"/>
<evidence type="ECO:0000256" key="14">
    <source>
        <dbReference type="ARBA" id="ARBA00022932"/>
    </source>
</evidence>
<evidence type="ECO:0000256" key="10">
    <source>
        <dbReference type="ARBA" id="ARBA00022771"/>
    </source>
</evidence>
<dbReference type="RefSeq" id="XP_067545441.1">
    <property type="nucleotide sequence ID" value="XM_067687733.1"/>
</dbReference>
<dbReference type="InterPro" id="IPR023211">
    <property type="entry name" value="DNA_pol_palm_dom_sf"/>
</dbReference>
<proteinExistence type="inferred from homology"/>
<evidence type="ECO:0000313" key="25">
    <source>
        <dbReference type="EMBL" id="OAG31840.1"/>
    </source>
</evidence>
<evidence type="ECO:0000256" key="12">
    <source>
        <dbReference type="ARBA" id="ARBA00022833"/>
    </source>
</evidence>
<dbReference type="InterPro" id="IPR012337">
    <property type="entry name" value="RNaseH-like_sf"/>
</dbReference>
<dbReference type="InterPro" id="IPR025687">
    <property type="entry name" value="Znf-C4pol"/>
</dbReference>
<dbReference type="Proteomes" id="UP000185944">
    <property type="component" value="Unassembled WGS sequence"/>
</dbReference>
<dbReference type="Pfam" id="PF14260">
    <property type="entry name" value="zf-C4pol"/>
    <property type="match status" value="1"/>
</dbReference>
<keyword evidence="12 20" id="KW-0862">Zinc</keyword>
<evidence type="ECO:0000259" key="23">
    <source>
        <dbReference type="Pfam" id="PF14260"/>
    </source>
</evidence>
<sequence length="981" mass="110103">MTQHKPERRTLLPLQITYKMVQGLEKENTKALGEEPVFMLMGKTEEGESLVCEVSGFFPYFYVELPTGLEKKEACQWHALLKTLSPQCTYSSCEVVRRQTIYGYAEKQQSFLKVAIKNPRNMNSARSEVETLFKSTGLAKVAVFEANIGFITRFMVDKEMVGMGYVEVEGTMKGGVMRLTSEHIRARNDLRRLPPLKILSFDLECVGREGKFPSAKIDPVVQIGNAMSHYPHADIREKVLFCLKDTNPITDVTIYSFETEAELLMAWSRWVVSIDPDVITGWNISGFDFPYLLGRAEALGLPEFKHFGRTTAPVTIKTTTSVTAAFGTRENKIVTIDGRLVFDMLDIVKREFRLNSYSLNNVSSLFLGEEKEDVHYTQIAPLFHASSETRKRLGMYCMKDAYLPMRILFTKNLLVNYCELARVTGVPFDYLVNRGQGIRVLSQLLRKARSSGYLLPVIMGGEETYEGGYVMEPEKGFYQVPVIVLDFMSLYPSIIMAYNLCYTTLIEPGREKEMQPDEYVRSPSGDCFVTPKVRAGILPSILAHLLDSRKAAKKELALATDAEMKMSLNAKQLALKISANSVYGFTGASKTGLPCIPISRSVTAFGRTILKDTKTSIEERFRPTQALPLSVIYGDTDSVMVTGGAIGLPEAFETGEKISAFVTKEFPHPLVLAFEKVYFPFLLMNKKRYAGCSISAPGAPGTIDTKGIETVRRDNCGLVRSLMQTCLKEVFLKNNVEGAKEAIRKTVKNLGNNNVGIGQLVISKSISKKEEGYAVHLAHVELAERMRQRNPDTAPGVGDRVSYVIVKGQGPLHARSEDPSYVLEHNLPIDTDYYLENQVKKPIQRLLEPVIENVDALLTPPADSVSKHTVALPSTKSIGTFFKKKSLCLICRMGPSPVCRSCEPQYPAAFKAALKELSFLQYKYFLLLSECQRMQHSTHTPILCCNRDCHIFYMRKELTKQVTEAQRKYDQLRLFVGTRSP</sequence>
<dbReference type="VEuPathDB" id="MicrosporidiaDB:NEDG_00315"/>
<comment type="subcellular location">
    <subcellularLocation>
        <location evidence="2 20">Nucleus</location>
    </subcellularLocation>
</comment>
<evidence type="ECO:0000256" key="4">
    <source>
        <dbReference type="ARBA" id="ARBA00022485"/>
    </source>
</evidence>
<keyword evidence="10 20" id="KW-0863">Zinc-finger</keyword>
<keyword evidence="11" id="KW-0378">Hydrolase</keyword>
<dbReference type="AlphaFoldDB" id="A0A177EKF3"/>
<dbReference type="GO" id="GO:0045004">
    <property type="term" value="P:DNA replication proofreading"/>
    <property type="evidence" value="ECO:0007669"/>
    <property type="project" value="TreeGrafter"/>
</dbReference>
<keyword evidence="14 20" id="KW-0239">DNA-directed DNA polymerase</keyword>
<evidence type="ECO:0000256" key="8">
    <source>
        <dbReference type="ARBA" id="ARBA00022722"/>
    </source>
</evidence>
<evidence type="ECO:0000256" key="17">
    <source>
        <dbReference type="ARBA" id="ARBA00023125"/>
    </source>
</evidence>
<evidence type="ECO:0000256" key="20">
    <source>
        <dbReference type="RuleBase" id="RU000442"/>
    </source>
</evidence>
<keyword evidence="26" id="KW-1185">Reference proteome</keyword>
<comment type="catalytic activity">
    <reaction evidence="19 20">
        <text>DNA(n) + a 2'-deoxyribonucleoside 5'-triphosphate = DNA(n+1) + diphosphate</text>
        <dbReference type="Rhea" id="RHEA:22508"/>
        <dbReference type="Rhea" id="RHEA-COMP:17339"/>
        <dbReference type="Rhea" id="RHEA-COMP:17340"/>
        <dbReference type="ChEBI" id="CHEBI:33019"/>
        <dbReference type="ChEBI" id="CHEBI:61560"/>
        <dbReference type="ChEBI" id="CHEBI:173112"/>
        <dbReference type="EC" id="2.7.7.7"/>
    </reaction>
</comment>
<dbReference type="GO" id="GO:0051539">
    <property type="term" value="F:4 iron, 4 sulfur cluster binding"/>
    <property type="evidence" value="ECO:0007669"/>
    <property type="project" value="UniProtKB-KW"/>
</dbReference>
<evidence type="ECO:0000256" key="1">
    <source>
        <dbReference type="ARBA" id="ARBA00001966"/>
    </source>
</evidence>
<dbReference type="EC" id="2.7.7.7" evidence="20"/>
<dbReference type="InterPro" id="IPR056435">
    <property type="entry name" value="DPOD/Z_N"/>
</dbReference>
<evidence type="ECO:0000256" key="2">
    <source>
        <dbReference type="ARBA" id="ARBA00004123"/>
    </source>
</evidence>
<comment type="caution">
    <text evidence="25">The sequence shown here is derived from an EMBL/GenBank/DDBJ whole genome shotgun (WGS) entry which is preliminary data.</text>
</comment>
<dbReference type="SUPFAM" id="SSF56672">
    <property type="entry name" value="DNA/RNA polymerases"/>
    <property type="match status" value="1"/>
</dbReference>
<dbReference type="GO" id="GO:0008270">
    <property type="term" value="F:zinc ion binding"/>
    <property type="evidence" value="ECO:0007669"/>
    <property type="project" value="UniProtKB-KW"/>
</dbReference>
<keyword evidence="6 20" id="KW-0548">Nucleotidyltransferase</keyword>
<dbReference type="Gene3D" id="1.10.132.60">
    <property type="entry name" value="DNA polymerase family B, C-terminal domain"/>
    <property type="match status" value="1"/>
</dbReference>
<keyword evidence="4 20" id="KW-0004">4Fe-4S</keyword>
<dbReference type="InterPro" id="IPR036397">
    <property type="entry name" value="RNaseH_sf"/>
</dbReference>
<feature type="domain" description="C4-type zinc-finger of DNA polymerase delta" evidence="23">
    <location>
        <begin position="888"/>
        <end position="955"/>
    </location>
</feature>
<dbReference type="InterPro" id="IPR017964">
    <property type="entry name" value="DNA-dir_DNA_pol_B_CS"/>
</dbReference>
<reference evidence="25 26" key="1">
    <citation type="submission" date="2016-02" db="EMBL/GenBank/DDBJ databases">
        <title>Discovery of a natural microsporidian pathogen with a broad tissue tropism in Caenorhabditis elegans.</title>
        <authorList>
            <person name="Luallen R.J."/>
            <person name="Reinke A.W."/>
            <person name="Tong L."/>
            <person name="Botts M.R."/>
            <person name="Felix M.-A."/>
            <person name="Troemel E.R."/>
        </authorList>
    </citation>
    <scope>NUCLEOTIDE SEQUENCE [LARGE SCALE GENOMIC DNA]</scope>
    <source>
        <strain evidence="25 26">JUm2807</strain>
    </source>
</reference>
<evidence type="ECO:0000256" key="6">
    <source>
        <dbReference type="ARBA" id="ARBA00022695"/>
    </source>
</evidence>
<gene>
    <name evidence="25" type="ORF">NEDG_00315</name>
</gene>
<dbReference type="GO" id="GO:0003887">
    <property type="term" value="F:DNA-directed DNA polymerase activity"/>
    <property type="evidence" value="ECO:0007669"/>
    <property type="project" value="UniProtKB-KW"/>
</dbReference>
<dbReference type="SMART" id="SM00486">
    <property type="entry name" value="POLBc"/>
    <property type="match status" value="1"/>
</dbReference>
<dbReference type="PROSITE" id="PS00116">
    <property type="entry name" value="DNA_POLYMERASE_B"/>
    <property type="match status" value="1"/>
</dbReference>
<dbReference type="Pfam" id="PF03104">
    <property type="entry name" value="DNA_pol_B_exo1"/>
    <property type="match status" value="1"/>
</dbReference>
<dbReference type="Pfam" id="PF24055">
    <property type="entry name" value="POL3_N"/>
    <property type="match status" value="1"/>
</dbReference>
<evidence type="ECO:0000256" key="19">
    <source>
        <dbReference type="ARBA" id="ARBA00049244"/>
    </source>
</evidence>
<feature type="domain" description="DNA-directed DNA polymerase family B multifunctional" evidence="21">
    <location>
        <begin position="426"/>
        <end position="849"/>
    </location>
</feature>
<keyword evidence="8" id="KW-0540">Nuclease</keyword>
<evidence type="ECO:0000256" key="11">
    <source>
        <dbReference type="ARBA" id="ARBA00022801"/>
    </source>
</evidence>
<dbReference type="InterPro" id="IPR006134">
    <property type="entry name" value="DNA-dir_DNA_pol_B_multi_dom"/>
</dbReference>
<keyword evidence="15 20" id="KW-0408">Iron</keyword>
<feature type="domain" description="DNA-directed DNA polymerase family B exonuclease" evidence="22">
    <location>
        <begin position="142"/>
        <end position="362"/>
    </location>
</feature>
<keyword evidence="9 20" id="KW-0479">Metal-binding</keyword>
<dbReference type="GO" id="GO:0008296">
    <property type="term" value="F:3'-5'-DNA exonuclease activity"/>
    <property type="evidence" value="ECO:0007669"/>
    <property type="project" value="TreeGrafter"/>
</dbReference>
<dbReference type="GeneID" id="93646665"/>
<dbReference type="Gene3D" id="3.90.1600.10">
    <property type="entry name" value="Palm domain of DNA polymerase"/>
    <property type="match status" value="1"/>
</dbReference>
<evidence type="ECO:0000256" key="18">
    <source>
        <dbReference type="ARBA" id="ARBA00023242"/>
    </source>
</evidence>
<dbReference type="InterPro" id="IPR006172">
    <property type="entry name" value="DNA-dir_DNA_pol_B"/>
</dbReference>
<keyword evidence="5 20" id="KW-0808">Transferase</keyword>
<dbReference type="SUPFAM" id="SSF53098">
    <property type="entry name" value="Ribonuclease H-like"/>
    <property type="match status" value="1"/>
</dbReference>
<evidence type="ECO:0000256" key="13">
    <source>
        <dbReference type="ARBA" id="ARBA00022839"/>
    </source>
</evidence>
<dbReference type="STRING" id="1805483.A0A177EKF3"/>
<dbReference type="PANTHER" id="PTHR10322">
    <property type="entry name" value="DNA POLYMERASE CATALYTIC SUBUNIT"/>
    <property type="match status" value="1"/>
</dbReference>
<evidence type="ECO:0000256" key="9">
    <source>
        <dbReference type="ARBA" id="ARBA00022723"/>
    </source>
</evidence>
<evidence type="ECO:0000259" key="22">
    <source>
        <dbReference type="Pfam" id="PF03104"/>
    </source>
</evidence>